<organism evidence="1 2">
    <name type="scientific">Collinsella aerofaciens</name>
    <dbReference type="NCBI Taxonomy" id="74426"/>
    <lineage>
        <taxon>Bacteria</taxon>
        <taxon>Bacillati</taxon>
        <taxon>Actinomycetota</taxon>
        <taxon>Coriobacteriia</taxon>
        <taxon>Coriobacteriales</taxon>
        <taxon>Coriobacteriaceae</taxon>
        <taxon>Collinsella</taxon>
    </lineage>
</organism>
<name>A0A6N9JJA9_9ACTN</name>
<dbReference type="Proteomes" id="UP000469380">
    <property type="component" value="Unassembled WGS sequence"/>
</dbReference>
<comment type="caution">
    <text evidence="1">The sequence shown here is derived from an EMBL/GenBank/DDBJ whole genome shotgun (WGS) entry which is preliminary data.</text>
</comment>
<gene>
    <name evidence="1" type="ORF">GT464_06210</name>
</gene>
<sequence>MNACDLTSRRVALDGGGSATPYPWNGEEVLVRDDALTVLRCIALLQDESAAPEEKSGEFIPLFFADPGDAFTACDYDPADLGRLIEAAVWDVCGLDLRGDKPHEDPLWDPVEDAAYIRISFRAEYGIDWDSVRGEIGFAEFVALVGGCSMDTPLGRAIHYRNPKTKPKPTKHNKKEIEEWERLHRAFALKQGRSSRGANEGTDAAMRDAFAALKRAAR</sequence>
<evidence type="ECO:0000313" key="1">
    <source>
        <dbReference type="EMBL" id="MZJ39541.1"/>
    </source>
</evidence>
<proteinExistence type="predicted"/>
<protein>
    <recommendedName>
        <fullName evidence="3">Bacteriophage Gp15 protein</fullName>
    </recommendedName>
</protein>
<dbReference type="InterPro" id="IPR009660">
    <property type="entry name" value="Phage_A500_Gp15"/>
</dbReference>
<accession>A0A6N9JJA9</accession>
<dbReference type="Pfam" id="PF06854">
    <property type="entry name" value="Phage_Gp15"/>
    <property type="match status" value="1"/>
</dbReference>
<dbReference type="EMBL" id="WWSR01000009">
    <property type="protein sequence ID" value="MZJ39541.1"/>
    <property type="molecule type" value="Genomic_DNA"/>
</dbReference>
<dbReference type="RefSeq" id="WP_161160493.1">
    <property type="nucleotide sequence ID" value="NZ_WWSR01000009.1"/>
</dbReference>
<evidence type="ECO:0008006" key="3">
    <source>
        <dbReference type="Google" id="ProtNLM"/>
    </source>
</evidence>
<reference evidence="1 2" key="1">
    <citation type="journal article" date="2019" name="Nat. Med.">
        <title>A library of human gut bacterial isolates paired with longitudinal multiomics data enables mechanistic microbiome research.</title>
        <authorList>
            <person name="Poyet M."/>
            <person name="Groussin M."/>
            <person name="Gibbons S.M."/>
            <person name="Avila-Pacheco J."/>
            <person name="Jiang X."/>
            <person name="Kearney S.M."/>
            <person name="Perrotta A.R."/>
            <person name="Berdy B."/>
            <person name="Zhao S."/>
            <person name="Lieberman T.D."/>
            <person name="Swanson P.K."/>
            <person name="Smith M."/>
            <person name="Roesemann S."/>
            <person name="Alexander J.E."/>
            <person name="Rich S.A."/>
            <person name="Livny J."/>
            <person name="Vlamakis H."/>
            <person name="Clish C."/>
            <person name="Bullock K."/>
            <person name="Deik A."/>
            <person name="Scott J."/>
            <person name="Pierce K.A."/>
            <person name="Xavier R.J."/>
            <person name="Alm E.J."/>
        </authorList>
    </citation>
    <scope>NUCLEOTIDE SEQUENCE [LARGE SCALE GENOMIC DNA]</scope>
    <source>
        <strain evidence="1 2">BIOML-A20</strain>
    </source>
</reference>
<dbReference type="AlphaFoldDB" id="A0A6N9JJA9"/>
<evidence type="ECO:0000313" key="2">
    <source>
        <dbReference type="Proteomes" id="UP000469380"/>
    </source>
</evidence>